<dbReference type="AlphaFoldDB" id="A0A0N8SRB8"/>
<dbReference type="PATRIC" id="fig|55398.3.peg.3896"/>
<name>A0A0N8SRB8_PSESI</name>
<dbReference type="PANTHER" id="PTHR33525:SF6">
    <property type="entry name" value="HDOD DOMAIN-CONTAINING PROTEIN"/>
    <property type="match status" value="1"/>
</dbReference>
<dbReference type="PANTHER" id="PTHR33525">
    <property type="match status" value="1"/>
</dbReference>
<evidence type="ECO:0000313" key="3">
    <source>
        <dbReference type="EMBL" id="KPY51552.1"/>
    </source>
</evidence>
<sequence>MTLSIVIDDNEHTERDNHNQSGGQEDFLAETQAFHHSEYFHGINNKDDSKNASQLQKRCRFFERASGTGIGTVKQPLGGISARLEESFIFIFEPGEKPFPQMTAKRAERKKLAMVKSSRRPEDGPAMMSIEKLFDDLHSLPSIPKVAQDLMLQFDNPSSNLESIARNIEKDPVIAAKVLRLANSARFRGSRESSSIEDAAMRLGFNTLRTLVMASAVTGAFKAGPSFDLKAFWLKSFQVAGICRMLAKQSGTDAEIAFTCGVMHNIGELLIQTGAPEVAERLNSATKAGTAGRAANETVQLGFGYPEVGTELARRWQLPKVIQEAIAYQAKPMQAPNDSPLPRIVAQAIVISDALEAHGGATPEAQKASDGPIMEGIDLDALFAGLPAVLEADKAFAQLLS</sequence>
<protein>
    <recommendedName>
        <fullName evidence="2">HDOD domain-containing protein</fullName>
    </recommendedName>
</protein>
<dbReference type="SUPFAM" id="SSF109604">
    <property type="entry name" value="HD-domain/PDEase-like"/>
    <property type="match status" value="1"/>
</dbReference>
<proteinExistence type="predicted"/>
<reference evidence="3 4" key="1">
    <citation type="submission" date="2015-09" db="EMBL/GenBank/DDBJ databases">
        <title>Genome announcement of multiple Pseudomonas syringae strains.</title>
        <authorList>
            <person name="Thakur S."/>
            <person name="Wang P.W."/>
            <person name="Gong Y."/>
            <person name="Weir B.S."/>
            <person name="Guttman D.S."/>
        </authorList>
    </citation>
    <scope>NUCLEOTIDE SEQUENCE [LARGE SCALE GENOMIC DNA]</scope>
    <source>
        <strain evidence="3 4">ICMP3882</strain>
    </source>
</reference>
<evidence type="ECO:0000256" key="1">
    <source>
        <dbReference type="SAM" id="MobiDB-lite"/>
    </source>
</evidence>
<dbReference type="Proteomes" id="UP000050554">
    <property type="component" value="Unassembled WGS sequence"/>
</dbReference>
<comment type="caution">
    <text evidence="3">The sequence shown here is derived from an EMBL/GenBank/DDBJ whole genome shotgun (WGS) entry which is preliminary data.</text>
</comment>
<evidence type="ECO:0000259" key="2">
    <source>
        <dbReference type="PROSITE" id="PS51833"/>
    </source>
</evidence>
<evidence type="ECO:0000313" key="4">
    <source>
        <dbReference type="Proteomes" id="UP000050554"/>
    </source>
</evidence>
<dbReference type="InterPro" id="IPR052340">
    <property type="entry name" value="RNase_Y/CdgJ"/>
</dbReference>
<dbReference type="Pfam" id="PF08668">
    <property type="entry name" value="HDOD"/>
    <property type="match status" value="1"/>
</dbReference>
<feature type="region of interest" description="Disordered" evidence="1">
    <location>
        <begin position="1"/>
        <end position="23"/>
    </location>
</feature>
<feature type="domain" description="HDOD" evidence="2">
    <location>
        <begin position="140"/>
        <end position="332"/>
    </location>
</feature>
<gene>
    <name evidence="3" type="ORF">ALO47_05015</name>
</gene>
<feature type="compositionally biased region" description="Basic and acidic residues" evidence="1">
    <location>
        <begin position="9"/>
        <end position="18"/>
    </location>
</feature>
<dbReference type="InterPro" id="IPR013976">
    <property type="entry name" value="HDOD"/>
</dbReference>
<accession>A0A0N8SRB8</accession>
<dbReference type="Gene3D" id="1.10.3210.10">
    <property type="entry name" value="Hypothetical protein af1432"/>
    <property type="match status" value="1"/>
</dbReference>
<organism evidence="3 4">
    <name type="scientific">Pseudomonas syringae pv. ribicola</name>
    <dbReference type="NCBI Taxonomy" id="55398"/>
    <lineage>
        <taxon>Bacteria</taxon>
        <taxon>Pseudomonadati</taxon>
        <taxon>Pseudomonadota</taxon>
        <taxon>Gammaproteobacteria</taxon>
        <taxon>Pseudomonadales</taxon>
        <taxon>Pseudomonadaceae</taxon>
        <taxon>Pseudomonas</taxon>
    </lineage>
</organism>
<dbReference type="EMBL" id="LJRF01000011">
    <property type="protein sequence ID" value="KPY51552.1"/>
    <property type="molecule type" value="Genomic_DNA"/>
</dbReference>
<dbReference type="PROSITE" id="PS51833">
    <property type="entry name" value="HDOD"/>
    <property type="match status" value="1"/>
</dbReference>